<evidence type="ECO:0000256" key="1">
    <source>
        <dbReference type="SAM" id="MobiDB-lite"/>
    </source>
</evidence>
<dbReference type="AlphaFoldDB" id="A0A7R8Z7Y2"/>
<evidence type="ECO:0000313" key="2">
    <source>
        <dbReference type="EMBL" id="CAD7199751.1"/>
    </source>
</evidence>
<feature type="region of interest" description="Disordered" evidence="1">
    <location>
        <begin position="132"/>
        <end position="207"/>
    </location>
</feature>
<proteinExistence type="predicted"/>
<accession>A0A7R8Z7Y2</accession>
<gene>
    <name evidence="2" type="ORF">TDIB3V08_LOCUS5997</name>
</gene>
<sequence length="551" mass="61886">MSRLQTATPINLCRELYPGFLEEEPPKRMVEKWEIAFRELKKSHDLVTRRYDTRECQYPIKKAGVCDVCIGRRTQTTVALASVEDYIRGRVPAHHIAIYCISALKEGLHVRHDNDEDQGVGYTATLDGITVVQQPPTNSRPWDSSQSRMEPKTSRKMGKTTSAERMRKLRKKLKEAKPNEYKSHLEKERQRDRKRRENMKRKETTSTRLIAARKLKETERKRKYRQKKKENSKTAYADAMELGTLLGSYSCVQSLGKAVGRVKKMLPCSPRKKSAVIKKLVYENFNKFHAKTILPRDMEKKEVKHALSKETIETVETFYQRDDISRQSPGRTFRSELSKFKVFKLDFSDVCPESDSGNAARETSPLDASNSMVPTMAPKVADIMAGSFLLVEFTTSQSKKTGISTKYRYAGIAQTSLDDDGELVGRETKKVCGETLSNQAMVPSKPKRPLTTKHLGESEKACLMPYPSPLSPSFSSLSSALSSSSTSSNALSPRVKNSSQHQGGVYQIQEDTPSVSVQATTACDLYVDNSSQAPARSSVQVTIDTLKSLGP</sequence>
<feature type="compositionally biased region" description="Basic and acidic residues" evidence="1">
    <location>
        <begin position="175"/>
        <end position="191"/>
    </location>
</feature>
<feature type="region of interest" description="Disordered" evidence="1">
    <location>
        <begin position="485"/>
        <end position="514"/>
    </location>
</feature>
<feature type="compositionally biased region" description="Polar residues" evidence="1">
    <location>
        <begin position="132"/>
        <end position="148"/>
    </location>
</feature>
<name>A0A7R8Z7Y2_TIMDO</name>
<organism evidence="2">
    <name type="scientific">Timema douglasi</name>
    <name type="common">Walking stick</name>
    <dbReference type="NCBI Taxonomy" id="61478"/>
    <lineage>
        <taxon>Eukaryota</taxon>
        <taxon>Metazoa</taxon>
        <taxon>Ecdysozoa</taxon>
        <taxon>Arthropoda</taxon>
        <taxon>Hexapoda</taxon>
        <taxon>Insecta</taxon>
        <taxon>Pterygota</taxon>
        <taxon>Neoptera</taxon>
        <taxon>Polyneoptera</taxon>
        <taxon>Phasmatodea</taxon>
        <taxon>Timematodea</taxon>
        <taxon>Timematoidea</taxon>
        <taxon>Timematidae</taxon>
        <taxon>Timema</taxon>
    </lineage>
</organism>
<reference evidence="2" key="1">
    <citation type="submission" date="2020-11" db="EMBL/GenBank/DDBJ databases">
        <authorList>
            <person name="Tran Van P."/>
        </authorList>
    </citation>
    <scope>NUCLEOTIDE SEQUENCE</scope>
</reference>
<protein>
    <submittedName>
        <fullName evidence="2">Uncharacterized protein</fullName>
    </submittedName>
</protein>
<dbReference type="EMBL" id="OA567011">
    <property type="protein sequence ID" value="CAD7199751.1"/>
    <property type="molecule type" value="Genomic_DNA"/>
</dbReference>